<name>A0A841JI72_9SPHI</name>
<dbReference type="PANTHER" id="PTHR30160:SF15">
    <property type="entry name" value="GLYCOSYLTRANSFERASE HI_0523-RELATED"/>
    <property type="match status" value="1"/>
</dbReference>
<organism evidence="3 4">
    <name type="scientific">Mucilaginibacter lappiensis</name>
    <dbReference type="NCBI Taxonomy" id="354630"/>
    <lineage>
        <taxon>Bacteria</taxon>
        <taxon>Pseudomonadati</taxon>
        <taxon>Bacteroidota</taxon>
        <taxon>Sphingobacteriia</taxon>
        <taxon>Sphingobacteriales</taxon>
        <taxon>Sphingobacteriaceae</taxon>
        <taxon>Mucilaginibacter</taxon>
    </lineage>
</organism>
<dbReference type="RefSeq" id="WP_183589532.1">
    <property type="nucleotide sequence ID" value="NZ_JACHCA010000017.1"/>
</dbReference>
<dbReference type="CDD" id="cd03789">
    <property type="entry name" value="GT9_LPS_heptosyltransferase"/>
    <property type="match status" value="1"/>
</dbReference>
<dbReference type="GO" id="GO:0009244">
    <property type="term" value="P:lipopolysaccharide core region biosynthetic process"/>
    <property type="evidence" value="ECO:0007669"/>
    <property type="project" value="TreeGrafter"/>
</dbReference>
<dbReference type="SUPFAM" id="SSF53756">
    <property type="entry name" value="UDP-Glycosyltransferase/glycogen phosphorylase"/>
    <property type="match status" value="1"/>
</dbReference>
<protein>
    <submittedName>
        <fullName evidence="3">ADP-heptose:LPS heptosyltransferase</fullName>
    </submittedName>
</protein>
<evidence type="ECO:0000256" key="1">
    <source>
        <dbReference type="ARBA" id="ARBA00022676"/>
    </source>
</evidence>
<dbReference type="AlphaFoldDB" id="A0A841JI72"/>
<evidence type="ECO:0000256" key="2">
    <source>
        <dbReference type="ARBA" id="ARBA00022679"/>
    </source>
</evidence>
<sequence length="333" mass="37483">MPVIDHKEIKHILISRIDAIGDVVLQLPTCIYLKQLYPDVIISFLGRSYTKPIIDACKAIDHFINYDEIKALPKKEIVTLFKEKNIDAIVHEFPKSQIAEAAKMAGIKMRIGATSKVHHFLNCNKLIKLNRAESNLHEAQQDIYMCGPLGVRHIPTIGTIAHYYKNNFKPVVELPAQFKVLLTNDKFNLIIHAKSGGNGREWDMDNFTELIKRLSEDKFRVFITGSEKEHELFKTWIPQLPASVIDLSGKMDLNQFIAFIYHADGLVASGTGPLHVAAASGIYTLGLFPVSKSINATRWAPLGIKAEHIESNSDDLSNISVDMVKDKIEDWLQ</sequence>
<dbReference type="InterPro" id="IPR051199">
    <property type="entry name" value="LPS_LOS_Heptosyltrfase"/>
</dbReference>
<evidence type="ECO:0000313" key="4">
    <source>
        <dbReference type="Proteomes" id="UP000548326"/>
    </source>
</evidence>
<dbReference type="PANTHER" id="PTHR30160">
    <property type="entry name" value="TETRAACYLDISACCHARIDE 4'-KINASE-RELATED"/>
    <property type="match status" value="1"/>
</dbReference>
<dbReference type="GO" id="GO:0005829">
    <property type="term" value="C:cytosol"/>
    <property type="evidence" value="ECO:0007669"/>
    <property type="project" value="TreeGrafter"/>
</dbReference>
<comment type="caution">
    <text evidence="3">The sequence shown here is derived from an EMBL/GenBank/DDBJ whole genome shotgun (WGS) entry which is preliminary data.</text>
</comment>
<accession>A0A841JI72</accession>
<proteinExistence type="predicted"/>
<dbReference type="Proteomes" id="UP000548326">
    <property type="component" value="Unassembled WGS sequence"/>
</dbReference>
<dbReference type="GO" id="GO:0008713">
    <property type="term" value="F:ADP-heptose-lipopolysaccharide heptosyltransferase activity"/>
    <property type="evidence" value="ECO:0007669"/>
    <property type="project" value="TreeGrafter"/>
</dbReference>
<dbReference type="InterPro" id="IPR002201">
    <property type="entry name" value="Glyco_trans_9"/>
</dbReference>
<dbReference type="Gene3D" id="3.40.50.2000">
    <property type="entry name" value="Glycogen Phosphorylase B"/>
    <property type="match status" value="2"/>
</dbReference>
<dbReference type="Pfam" id="PF01075">
    <property type="entry name" value="Glyco_transf_9"/>
    <property type="match status" value="1"/>
</dbReference>
<dbReference type="EMBL" id="JACHCA010000017">
    <property type="protein sequence ID" value="MBB6130863.1"/>
    <property type="molecule type" value="Genomic_DNA"/>
</dbReference>
<gene>
    <name evidence="3" type="ORF">HDF22_005008</name>
</gene>
<keyword evidence="2 3" id="KW-0808">Transferase</keyword>
<reference evidence="3 4" key="1">
    <citation type="submission" date="2020-08" db="EMBL/GenBank/DDBJ databases">
        <title>Genomic Encyclopedia of Type Strains, Phase IV (KMG-V): Genome sequencing to study the core and pangenomes of soil and plant-associated prokaryotes.</title>
        <authorList>
            <person name="Whitman W."/>
        </authorList>
    </citation>
    <scope>NUCLEOTIDE SEQUENCE [LARGE SCALE GENOMIC DNA]</scope>
    <source>
        <strain evidence="3 4">MP601</strain>
    </source>
</reference>
<keyword evidence="1" id="KW-0328">Glycosyltransferase</keyword>
<evidence type="ECO:0000313" key="3">
    <source>
        <dbReference type="EMBL" id="MBB6130863.1"/>
    </source>
</evidence>